<proteinExistence type="inferred from homology"/>
<dbReference type="InterPro" id="IPR000891">
    <property type="entry name" value="PYR_CT"/>
</dbReference>
<dbReference type="AlphaFoldDB" id="A0A2G9YI21"/>
<protein>
    <submittedName>
        <fullName evidence="4">Homocitrate synthase</fullName>
    </submittedName>
</protein>
<dbReference type="Proteomes" id="UP000231292">
    <property type="component" value="Unassembled WGS sequence"/>
</dbReference>
<keyword evidence="2" id="KW-0808">Transferase</keyword>
<dbReference type="PROSITE" id="PS50991">
    <property type="entry name" value="PYR_CT"/>
    <property type="match status" value="1"/>
</dbReference>
<evidence type="ECO:0000256" key="2">
    <source>
        <dbReference type="ARBA" id="ARBA00022679"/>
    </source>
</evidence>
<evidence type="ECO:0000256" key="1">
    <source>
        <dbReference type="ARBA" id="ARBA00006154"/>
    </source>
</evidence>
<evidence type="ECO:0000313" key="4">
    <source>
        <dbReference type="EMBL" id="PIP18897.1"/>
    </source>
</evidence>
<dbReference type="PANTHER" id="PTHR42880">
    <property type="entry name" value="HOMOCITRATE SYNTHASE"/>
    <property type="match status" value="1"/>
</dbReference>
<dbReference type="GO" id="GO:0019752">
    <property type="term" value="P:carboxylic acid metabolic process"/>
    <property type="evidence" value="ECO:0007669"/>
    <property type="project" value="InterPro"/>
</dbReference>
<dbReference type="PANTHER" id="PTHR42880:SF1">
    <property type="entry name" value="ISOPROPYLMALATE_HOMOCITRATE_CITRAMALATE SYNTHASE FAMILY PROTEIN"/>
    <property type="match status" value="1"/>
</dbReference>
<gene>
    <name evidence="4" type="ORF">COX41_05785</name>
</gene>
<dbReference type="InterPro" id="IPR002034">
    <property type="entry name" value="AIPM/Hcit_synth_CS"/>
</dbReference>
<dbReference type="InterPro" id="IPR054691">
    <property type="entry name" value="LeuA/HCS_post-cat"/>
</dbReference>
<dbReference type="Pfam" id="PF22617">
    <property type="entry name" value="HCS_D2"/>
    <property type="match status" value="1"/>
</dbReference>
<sequence>MKTKKKGNRIYIIDVTNRDGVQTARLGLAKLEKTMLNLYLNKMGVHQSEFGFPVTRHEINYLNGNVKLAEIGALKPIILSGWLRAIRADVEKALELVPRLKHMNISISTSRQMLKGKFGNKYSQKDIIRMMTDALRTAKGKGVLTVGVNAEDASRTDLNYLIEFAGAAKENGASRIRYCDTLGYDDPFTIYERVKKIAEATQIPVEMHCHNDLGMAVACSVAGAKGALDAGVDTYINTTVNGIGERAGNADLVSTILAVKKSSGLAGRYSLDERINLKIAWRIAKYASYAFGVPIPINQPGVGANAFAHESGIHADGALKDWKNYELYHFEDLGRGEAEIIETGRQIVAGEYSGIKGFRNVYGKLEVEFESDEQAREILELVRYANVHKQKPLTDDELKFIARYPEITRQVLTVAP</sequence>
<dbReference type="GO" id="GO:0046912">
    <property type="term" value="F:acyltransferase activity, acyl groups converted into alkyl on transfer"/>
    <property type="evidence" value="ECO:0007669"/>
    <property type="project" value="InterPro"/>
</dbReference>
<evidence type="ECO:0000313" key="5">
    <source>
        <dbReference type="Proteomes" id="UP000231292"/>
    </source>
</evidence>
<evidence type="ECO:0000259" key="3">
    <source>
        <dbReference type="PROSITE" id="PS50991"/>
    </source>
</evidence>
<organism evidence="4 5">
    <name type="scientific">Candidatus Sherwoodlollariibacterium unditelluris</name>
    <dbReference type="NCBI Taxonomy" id="1974757"/>
    <lineage>
        <taxon>Bacteria</taxon>
        <taxon>Pseudomonadati</taxon>
        <taxon>Candidatus Omnitrophota</taxon>
        <taxon>Candidatus Sherwoodlollariibacterium</taxon>
    </lineage>
</organism>
<dbReference type="Pfam" id="PF00682">
    <property type="entry name" value="HMGL-like"/>
    <property type="match status" value="1"/>
</dbReference>
<dbReference type="EMBL" id="PCRK01000150">
    <property type="protein sequence ID" value="PIP18897.1"/>
    <property type="molecule type" value="Genomic_DNA"/>
</dbReference>
<accession>A0A2G9YI21</accession>
<comment type="similarity">
    <text evidence="1">Belongs to the alpha-IPM synthase/homocitrate synthase family.</text>
</comment>
<dbReference type="Gene3D" id="3.20.20.70">
    <property type="entry name" value="Aldolase class I"/>
    <property type="match status" value="1"/>
</dbReference>
<dbReference type="SUPFAM" id="SSF51569">
    <property type="entry name" value="Aldolase"/>
    <property type="match status" value="1"/>
</dbReference>
<dbReference type="PROSITE" id="PS00816">
    <property type="entry name" value="AIPM_HOMOCIT_SYNTH_2"/>
    <property type="match status" value="1"/>
</dbReference>
<feature type="domain" description="Pyruvate carboxyltransferase" evidence="3">
    <location>
        <begin position="10"/>
        <end position="275"/>
    </location>
</feature>
<comment type="caution">
    <text evidence="4">The sequence shown here is derived from an EMBL/GenBank/DDBJ whole genome shotgun (WGS) entry which is preliminary data.</text>
</comment>
<dbReference type="Gene3D" id="1.10.238.260">
    <property type="match status" value="1"/>
</dbReference>
<dbReference type="InterPro" id="IPR013785">
    <property type="entry name" value="Aldolase_TIM"/>
</dbReference>
<reference evidence="4 5" key="1">
    <citation type="submission" date="2017-09" db="EMBL/GenBank/DDBJ databases">
        <title>Depth-based differentiation of microbial function through sediment-hosted aquifers and enrichment of novel symbionts in the deep terrestrial subsurface.</title>
        <authorList>
            <person name="Probst A.J."/>
            <person name="Ladd B."/>
            <person name="Jarett J.K."/>
            <person name="Geller-Mcgrath D.E."/>
            <person name="Sieber C.M."/>
            <person name="Emerson J.B."/>
            <person name="Anantharaman K."/>
            <person name="Thomas B.C."/>
            <person name="Malmstrom R."/>
            <person name="Stieglmeier M."/>
            <person name="Klingl A."/>
            <person name="Woyke T."/>
            <person name="Ryan C.M."/>
            <person name="Banfield J.F."/>
        </authorList>
    </citation>
    <scope>NUCLEOTIDE SEQUENCE [LARGE SCALE GENOMIC DNA]</scope>
    <source>
        <strain evidence="4">CG23_combo_of_CG06-09_8_20_14_all_41_10</strain>
    </source>
</reference>
<name>A0A2G9YI21_9BACT</name>